<protein>
    <submittedName>
        <fullName evidence="1">Uncharacterized protein</fullName>
    </submittedName>
</protein>
<dbReference type="AlphaFoldDB" id="A0A833U5B9"/>
<dbReference type="EMBL" id="LIHL02000013">
    <property type="protein sequence ID" value="KAF5450948.1"/>
    <property type="molecule type" value="Genomic_DNA"/>
</dbReference>
<comment type="caution">
    <text evidence="1">The sequence shown here is derived from an EMBL/GenBank/DDBJ whole genome shotgun (WGS) entry which is preliminary data.</text>
</comment>
<dbReference type="Gramene" id="Jr13_28530_p1">
    <property type="protein sequence ID" value="cds.Jr13_28530_p1"/>
    <property type="gene ID" value="Jr13_28530"/>
</dbReference>
<gene>
    <name evidence="1" type="ORF">F2P56_031257</name>
</gene>
<accession>A0A833U5B9</accession>
<name>A0A833U5B9_JUGRE</name>
<evidence type="ECO:0000313" key="2">
    <source>
        <dbReference type="Proteomes" id="UP000619265"/>
    </source>
</evidence>
<sequence>IPPKNSSPYSITAAFSFSISCASTVTCLHFLPFFPADDDDANASQALSSKRRKISEPIVVEDVEENPKVIHIVDSDKKEELDWLTPPPKVSTDIQKMIQEDPTIMNLRLKKQELVSFAQSAEDVLRAVEESAKRELGNSIQSSLKTVADQSSKPFGKRVKIVISIQDKNGLKQFRMYMIKLSLTYRA</sequence>
<dbReference type="Proteomes" id="UP000619265">
    <property type="component" value="Unassembled WGS sequence"/>
</dbReference>
<organism evidence="1 2">
    <name type="scientific">Juglans regia</name>
    <name type="common">English walnut</name>
    <dbReference type="NCBI Taxonomy" id="51240"/>
    <lineage>
        <taxon>Eukaryota</taxon>
        <taxon>Viridiplantae</taxon>
        <taxon>Streptophyta</taxon>
        <taxon>Embryophyta</taxon>
        <taxon>Tracheophyta</taxon>
        <taxon>Spermatophyta</taxon>
        <taxon>Magnoliopsida</taxon>
        <taxon>eudicotyledons</taxon>
        <taxon>Gunneridae</taxon>
        <taxon>Pentapetalae</taxon>
        <taxon>rosids</taxon>
        <taxon>fabids</taxon>
        <taxon>Fagales</taxon>
        <taxon>Juglandaceae</taxon>
        <taxon>Juglans</taxon>
    </lineage>
</organism>
<dbReference type="PANTHER" id="PTHR47813">
    <property type="entry name" value="UBIQUITIN-LIKE SUPERFAMILY PROTEIN"/>
    <property type="match status" value="1"/>
</dbReference>
<dbReference type="PANTHER" id="PTHR47813:SF2">
    <property type="entry name" value="UBIQUITIN-LIKE SUPERFAMILY PROTEIN"/>
    <property type="match status" value="1"/>
</dbReference>
<evidence type="ECO:0000313" key="1">
    <source>
        <dbReference type="EMBL" id="KAF5450948.1"/>
    </source>
</evidence>
<feature type="non-terminal residue" evidence="1">
    <location>
        <position position="1"/>
    </location>
</feature>
<proteinExistence type="predicted"/>
<reference evidence="1" key="1">
    <citation type="submission" date="2015-10" db="EMBL/GenBank/DDBJ databases">
        <authorList>
            <person name="Martinez-Garcia P.J."/>
            <person name="Crepeau M.W."/>
            <person name="Puiu D."/>
            <person name="Gonzalez-Ibeas D."/>
            <person name="Whalen J."/>
            <person name="Stevens K."/>
            <person name="Paul R."/>
            <person name="Butterfield T."/>
            <person name="Britton M."/>
            <person name="Reagan R."/>
            <person name="Chakraborty S."/>
            <person name="Walawage S.L."/>
            <person name="Vasquez-Gross H.A."/>
            <person name="Cardeno C."/>
            <person name="Famula R."/>
            <person name="Pratt K."/>
            <person name="Kuruganti S."/>
            <person name="Aradhya M.K."/>
            <person name="Leslie C.A."/>
            <person name="Dandekar A.M."/>
            <person name="Salzberg S.L."/>
            <person name="Wegrzyn J.L."/>
            <person name="Langley C.H."/>
            <person name="Neale D.B."/>
        </authorList>
    </citation>
    <scope>NUCLEOTIDE SEQUENCE</scope>
    <source>
        <tissue evidence="1">Leaves</tissue>
    </source>
</reference>
<reference evidence="1" key="2">
    <citation type="submission" date="2020-03" db="EMBL/GenBank/DDBJ databases">
        <title>Walnut 2.0.</title>
        <authorList>
            <person name="Marrano A."/>
            <person name="Britton M."/>
            <person name="Zimin A.V."/>
            <person name="Zaini P.A."/>
            <person name="Workman R."/>
            <person name="Puiu D."/>
            <person name="Bianco L."/>
            <person name="Allen B.J."/>
            <person name="Troggio M."/>
            <person name="Leslie C.A."/>
            <person name="Timp W."/>
            <person name="Dendekar A."/>
            <person name="Salzberg S.L."/>
            <person name="Neale D.B."/>
        </authorList>
    </citation>
    <scope>NUCLEOTIDE SEQUENCE</scope>
    <source>
        <tissue evidence="1">Leaves</tissue>
    </source>
</reference>